<keyword evidence="2" id="KW-1185">Reference proteome</keyword>
<reference evidence="1 2" key="1">
    <citation type="submission" date="2015-02" db="EMBL/GenBank/DDBJ databases">
        <title>Genome Sequencing of Rickettsiales.</title>
        <authorList>
            <person name="Daugherty S.C."/>
            <person name="Su Q."/>
            <person name="Abolude K."/>
            <person name="Beier-Sexton M."/>
            <person name="Carlyon J.A."/>
            <person name="Carter R."/>
            <person name="Day N.P."/>
            <person name="Dumler S.J."/>
            <person name="Dyachenko V."/>
            <person name="Godinez A."/>
            <person name="Kurtti T.J."/>
            <person name="Lichay M."/>
            <person name="Mullins K.E."/>
            <person name="Ott S."/>
            <person name="Pappas-Brown V."/>
            <person name="Paris D.H."/>
            <person name="Patel P."/>
            <person name="Richards A.L."/>
            <person name="Sadzewicz L."/>
            <person name="Sears K."/>
            <person name="Seidman D."/>
            <person name="Sengamalay N."/>
            <person name="Stenos J."/>
            <person name="Tallon L.J."/>
            <person name="Vincent G."/>
            <person name="Fraser C.M."/>
            <person name="Munderloh U."/>
            <person name="Dunning-Hotopp J.C."/>
        </authorList>
    </citation>
    <scope>NUCLEOTIDE SEQUENCE [LARGE SCALE GENOMIC DNA]</scope>
    <source>
        <strain evidence="1 2">RML An4</strain>
    </source>
</reference>
<comment type="caution">
    <text evidence="1">The sequence shown here is derived from an EMBL/GenBank/DDBJ whole genome shotgun (WGS) entry which is preliminary data.</text>
</comment>
<gene>
    <name evidence="1" type="ORF">RBEAN4_0185</name>
</gene>
<dbReference type="RefSeq" id="WP_012151641.1">
    <property type="nucleotide sequence ID" value="NZ_LAOI01000001.1"/>
</dbReference>
<dbReference type="Proteomes" id="UP000033661">
    <property type="component" value="Unassembled WGS sequence"/>
</dbReference>
<dbReference type="EMBL" id="LAOI01000001">
    <property type="protein sequence ID" value="KJV89215.1"/>
    <property type="molecule type" value="Genomic_DNA"/>
</dbReference>
<evidence type="ECO:0000313" key="2">
    <source>
        <dbReference type="Proteomes" id="UP000033661"/>
    </source>
</evidence>
<proteinExistence type="predicted"/>
<accession>A0A0F3Q9H2</accession>
<sequence>MNFIRKNFLGVGKNIDINLKNIFRQVNETTEIFNTFLIDKNFTDEWDDEDDFDDGVWIEVPLIESKEI</sequence>
<name>A0A0F3Q9H2_RICBE</name>
<dbReference type="PATRIC" id="fig|1359193.3.peg.176"/>
<evidence type="ECO:0000313" key="1">
    <source>
        <dbReference type="EMBL" id="KJV89215.1"/>
    </source>
</evidence>
<protein>
    <submittedName>
        <fullName evidence="1">Uncharacterized protein</fullName>
    </submittedName>
</protein>
<organism evidence="1 2">
    <name type="scientific">Rickettsia bellii str. RML An4</name>
    <dbReference type="NCBI Taxonomy" id="1359193"/>
    <lineage>
        <taxon>Bacteria</taxon>
        <taxon>Pseudomonadati</taxon>
        <taxon>Pseudomonadota</taxon>
        <taxon>Alphaproteobacteria</taxon>
        <taxon>Rickettsiales</taxon>
        <taxon>Rickettsiaceae</taxon>
        <taxon>Rickettsieae</taxon>
        <taxon>Rickettsia</taxon>
        <taxon>belli group</taxon>
    </lineage>
</organism>
<dbReference type="AlphaFoldDB" id="A0A0F3Q9H2"/>